<reference evidence="3 4" key="1">
    <citation type="journal article" date="2018" name="Sci. Rep.">
        <title>Comparative genomics provides insights into the lifestyle and reveals functional heterogeneity of dark septate endophytic fungi.</title>
        <authorList>
            <person name="Knapp D.G."/>
            <person name="Nemeth J.B."/>
            <person name="Barry K."/>
            <person name="Hainaut M."/>
            <person name="Henrissat B."/>
            <person name="Johnson J."/>
            <person name="Kuo A."/>
            <person name="Lim J.H.P."/>
            <person name="Lipzen A."/>
            <person name="Nolan M."/>
            <person name="Ohm R.A."/>
            <person name="Tamas L."/>
            <person name="Grigoriev I.V."/>
            <person name="Spatafora J.W."/>
            <person name="Nagy L.G."/>
            <person name="Kovacs G.M."/>
        </authorList>
    </citation>
    <scope>NUCLEOTIDE SEQUENCE [LARGE SCALE GENOMIC DNA]</scope>
    <source>
        <strain evidence="3 4">DSE2036</strain>
    </source>
</reference>
<feature type="compositionally biased region" description="Basic and acidic residues" evidence="1">
    <location>
        <begin position="198"/>
        <end position="213"/>
    </location>
</feature>
<dbReference type="AlphaFoldDB" id="A0A2V1D2H6"/>
<protein>
    <submittedName>
        <fullName evidence="3">Uncharacterized protein</fullName>
    </submittedName>
</protein>
<feature type="signal peptide" evidence="2">
    <location>
        <begin position="1"/>
        <end position="24"/>
    </location>
</feature>
<name>A0A2V1D2H6_9PLEO</name>
<feature type="compositionally biased region" description="Basic and acidic residues" evidence="1">
    <location>
        <begin position="231"/>
        <end position="244"/>
    </location>
</feature>
<keyword evidence="4" id="KW-1185">Reference proteome</keyword>
<feature type="compositionally biased region" description="Basic and acidic residues" evidence="1">
    <location>
        <begin position="86"/>
        <end position="126"/>
    </location>
</feature>
<evidence type="ECO:0000256" key="2">
    <source>
        <dbReference type="SAM" id="SignalP"/>
    </source>
</evidence>
<dbReference type="EMBL" id="KZ805704">
    <property type="protein sequence ID" value="PVH92232.1"/>
    <property type="molecule type" value="Genomic_DNA"/>
</dbReference>
<evidence type="ECO:0000313" key="4">
    <source>
        <dbReference type="Proteomes" id="UP000244855"/>
    </source>
</evidence>
<feature type="chain" id="PRO_5015949419" evidence="2">
    <location>
        <begin position="25"/>
        <end position="624"/>
    </location>
</feature>
<sequence>MKSLSPSLILGAASLWALFPQSFAMSNNNGVLVELRIRKPTPNAPASIQDAVILRDGGLSPFLFQRADNTTVSQIENLVREYSHIQKRQNNEKKKECPLRQEKCENDSQARDPKTGKCEKCPDGKKSNSVGDGCETPKSDDEKKEQGKCPDGNKLDPAVPGQNELTSDPKCIDKEKNGECPSGQSMSTKTASQPGKCAPDDERDKKCEGKDTFAFKTVGGNGKMSTSCRSTPEKEKAKSEKLWKAQEPVSKGISNDKKNDDDNGRKRRIRARRGACLALGAVTWIAPDDINSLTAEMISGLQEPENDSPLPEKDLEDHMIEIKEKPETGKIAVDFESTETAGPGGAIVSLFKSIASWVKNNLFRGKGGNAAEAAAKAASLFKTAAPNKSGGRQFNDLRDPKHPQKSIQASEKAVTAAKNSGSVQKIFKSQEWLDCVAIGAVAVSGAASKREVKEFKHEFQTSDGKVFITSLNLDAKKEDAHPSPNPRMGVLVVGDVDLKAERPKMRMSTYPDSYKRPDRIHYEQCTSLAGNPVNNALVRLQTWGGCCAYYDGEHCEGRAKLVIYDSTEDELKDGNSKVISSFWCTQDPNCHGAPGDSETHRKSCLKAVGEEEIKDCYVEGIPLR</sequence>
<keyword evidence="2" id="KW-0732">Signal</keyword>
<evidence type="ECO:0000313" key="3">
    <source>
        <dbReference type="EMBL" id="PVH92232.1"/>
    </source>
</evidence>
<accession>A0A2V1D2H6</accession>
<dbReference type="OrthoDB" id="5150738at2759"/>
<feature type="region of interest" description="Disordered" evidence="1">
    <location>
        <begin position="86"/>
        <end position="267"/>
    </location>
</feature>
<proteinExistence type="predicted"/>
<feature type="compositionally biased region" description="Basic and acidic residues" evidence="1">
    <location>
        <begin position="254"/>
        <end position="264"/>
    </location>
</feature>
<organism evidence="3 4">
    <name type="scientific">Periconia macrospinosa</name>
    <dbReference type="NCBI Taxonomy" id="97972"/>
    <lineage>
        <taxon>Eukaryota</taxon>
        <taxon>Fungi</taxon>
        <taxon>Dikarya</taxon>
        <taxon>Ascomycota</taxon>
        <taxon>Pezizomycotina</taxon>
        <taxon>Dothideomycetes</taxon>
        <taxon>Pleosporomycetidae</taxon>
        <taxon>Pleosporales</taxon>
        <taxon>Massarineae</taxon>
        <taxon>Periconiaceae</taxon>
        <taxon>Periconia</taxon>
    </lineage>
</organism>
<feature type="compositionally biased region" description="Basic and acidic residues" evidence="1">
    <location>
        <begin position="135"/>
        <end position="154"/>
    </location>
</feature>
<gene>
    <name evidence="3" type="ORF">DM02DRAFT_733809</name>
</gene>
<evidence type="ECO:0000256" key="1">
    <source>
        <dbReference type="SAM" id="MobiDB-lite"/>
    </source>
</evidence>
<feature type="compositionally biased region" description="Polar residues" evidence="1">
    <location>
        <begin position="182"/>
        <end position="193"/>
    </location>
</feature>
<dbReference type="Proteomes" id="UP000244855">
    <property type="component" value="Unassembled WGS sequence"/>
</dbReference>